<evidence type="ECO:0000259" key="2">
    <source>
        <dbReference type="Pfam" id="PF13649"/>
    </source>
</evidence>
<keyword evidence="1" id="KW-1133">Transmembrane helix</keyword>
<dbReference type="Gene3D" id="3.40.50.150">
    <property type="entry name" value="Vaccinia Virus protein VP39"/>
    <property type="match status" value="1"/>
</dbReference>
<evidence type="ECO:0000256" key="1">
    <source>
        <dbReference type="SAM" id="Phobius"/>
    </source>
</evidence>
<keyword evidence="4" id="KW-1185">Reference proteome</keyword>
<dbReference type="EMBL" id="BIFS01000001">
    <property type="protein sequence ID" value="GCE19618.1"/>
    <property type="molecule type" value="Genomic_DNA"/>
</dbReference>
<evidence type="ECO:0000313" key="4">
    <source>
        <dbReference type="Proteomes" id="UP000287188"/>
    </source>
</evidence>
<dbReference type="SUPFAM" id="SSF53335">
    <property type="entry name" value="S-adenosyl-L-methionine-dependent methyltransferases"/>
    <property type="match status" value="1"/>
</dbReference>
<feature type="domain" description="Methyltransferase" evidence="2">
    <location>
        <begin position="125"/>
        <end position="203"/>
    </location>
</feature>
<dbReference type="Proteomes" id="UP000287188">
    <property type="component" value="Unassembled WGS sequence"/>
</dbReference>
<proteinExistence type="predicted"/>
<dbReference type="CDD" id="cd02440">
    <property type="entry name" value="AdoMet_MTases"/>
    <property type="match status" value="1"/>
</dbReference>
<reference evidence="4" key="1">
    <citation type="submission" date="2018-12" db="EMBL/GenBank/DDBJ databases">
        <title>Tengunoibacter tsumagoiensis gen. nov., sp. nov., Dictyobacter kobayashii sp. nov., D. alpinus sp. nov., and D. joshuensis sp. nov. and description of Dictyobacteraceae fam. nov. within the order Ktedonobacterales isolated from Tengu-no-mugimeshi.</title>
        <authorList>
            <person name="Wang C.M."/>
            <person name="Zheng Y."/>
            <person name="Sakai Y."/>
            <person name="Toyoda A."/>
            <person name="Minakuchi Y."/>
            <person name="Abe K."/>
            <person name="Yokota A."/>
            <person name="Yabe S."/>
        </authorList>
    </citation>
    <scope>NUCLEOTIDE SEQUENCE [LARGE SCALE GENOMIC DNA]</scope>
    <source>
        <strain evidence="4">Uno11</strain>
    </source>
</reference>
<dbReference type="InterPro" id="IPR041698">
    <property type="entry name" value="Methyltransf_25"/>
</dbReference>
<gene>
    <name evidence="3" type="ORF">KDK_34180</name>
</gene>
<organism evidence="3 4">
    <name type="scientific">Dictyobacter kobayashii</name>
    <dbReference type="NCBI Taxonomy" id="2014872"/>
    <lineage>
        <taxon>Bacteria</taxon>
        <taxon>Bacillati</taxon>
        <taxon>Chloroflexota</taxon>
        <taxon>Ktedonobacteria</taxon>
        <taxon>Ktedonobacterales</taxon>
        <taxon>Dictyobacteraceae</taxon>
        <taxon>Dictyobacter</taxon>
    </lineage>
</organism>
<feature type="transmembrane region" description="Helical" evidence="1">
    <location>
        <begin position="256"/>
        <end position="277"/>
    </location>
</feature>
<sequence>MFENPFQIEDLQVFDAETIHDMLACTHSLLSSQLLAYGLHNVSPALVKHIMRGVPGAQQDYFQQELQRSLPSQKIEQARRQILDALFWELIYWKSPDLYEELTVGERLHEGIFRSIKSELAGKTVLDAGAGSGRATFEYLRYGATRVHAIEPSRLLHLLRKKIVARGLEQRILPAAGRFNKLPLADHSVDTSLSCSAFTALEDQGESLDYWSCDASPGLGDRSSLSGHVLQTINGFSRMAFTMCLCQLRKRCVSTFAHLKVPCIAPGFFMGIILKFYTTYKKYKNHKFPFL</sequence>
<dbReference type="InterPro" id="IPR029063">
    <property type="entry name" value="SAM-dependent_MTases_sf"/>
</dbReference>
<comment type="caution">
    <text evidence="3">The sequence shown here is derived from an EMBL/GenBank/DDBJ whole genome shotgun (WGS) entry which is preliminary data.</text>
</comment>
<keyword evidence="1" id="KW-0472">Membrane</keyword>
<protein>
    <recommendedName>
        <fullName evidence="2">Methyltransferase domain-containing protein</fullName>
    </recommendedName>
</protein>
<name>A0A402AK60_9CHLR</name>
<dbReference type="Pfam" id="PF13649">
    <property type="entry name" value="Methyltransf_25"/>
    <property type="match status" value="1"/>
</dbReference>
<evidence type="ECO:0000313" key="3">
    <source>
        <dbReference type="EMBL" id="GCE19618.1"/>
    </source>
</evidence>
<accession>A0A402AK60</accession>
<dbReference type="AlphaFoldDB" id="A0A402AK60"/>
<keyword evidence="1" id="KW-0812">Transmembrane</keyword>